<dbReference type="PROSITE" id="PS51257">
    <property type="entry name" value="PROKAR_LIPOPROTEIN"/>
    <property type="match status" value="1"/>
</dbReference>
<dbReference type="Proteomes" id="UP000222824">
    <property type="component" value="Unassembled WGS sequence"/>
</dbReference>
<dbReference type="RefSeq" id="WP_099255494.1">
    <property type="nucleotide sequence ID" value="NZ_NHOA01000084.1"/>
</dbReference>
<organism evidence="2 3">
    <name type="scientific">Halorubrum persicum</name>
    <dbReference type="NCBI Taxonomy" id="1383844"/>
    <lineage>
        <taxon>Archaea</taxon>
        <taxon>Methanobacteriati</taxon>
        <taxon>Methanobacteriota</taxon>
        <taxon>Stenosarchaea group</taxon>
        <taxon>Halobacteria</taxon>
        <taxon>Halobacteriales</taxon>
        <taxon>Haloferacaceae</taxon>
        <taxon>Halorubrum</taxon>
    </lineage>
</organism>
<dbReference type="EMBL" id="NHOA01000084">
    <property type="protein sequence ID" value="PHQ38658.1"/>
    <property type="molecule type" value="Genomic_DNA"/>
</dbReference>
<dbReference type="AlphaFoldDB" id="A0A2G1WI34"/>
<feature type="region of interest" description="Disordered" evidence="1">
    <location>
        <begin position="26"/>
        <end position="86"/>
    </location>
</feature>
<reference evidence="2 3" key="1">
    <citation type="journal article" date="2014" name="Front. Microbiol.">
        <title>Population and genomic analysis of the genus Halorubrum.</title>
        <authorList>
            <person name="Fullmer M.S."/>
            <person name="Soucy S.M."/>
            <person name="Swithers K.S."/>
            <person name="Makkay A.M."/>
            <person name="Wheeler R."/>
            <person name="Ventosa A."/>
            <person name="Gogarten J.P."/>
            <person name="Papke R.T."/>
        </authorList>
    </citation>
    <scope>NUCLEOTIDE SEQUENCE [LARGE SCALE GENOMIC DNA]</scope>
    <source>
        <strain evidence="2 3">C49</strain>
    </source>
</reference>
<gene>
    <name evidence="2" type="ORF">DJ69_10075</name>
</gene>
<comment type="caution">
    <text evidence="2">The sequence shown here is derived from an EMBL/GenBank/DDBJ whole genome shotgun (WGS) entry which is preliminary data.</text>
</comment>
<proteinExistence type="predicted"/>
<evidence type="ECO:0000313" key="2">
    <source>
        <dbReference type="EMBL" id="PHQ38658.1"/>
    </source>
</evidence>
<evidence type="ECO:0000256" key="1">
    <source>
        <dbReference type="SAM" id="MobiDB-lite"/>
    </source>
</evidence>
<accession>A0A2G1WI34</accession>
<protein>
    <submittedName>
        <fullName evidence="2">Uncharacterized protein</fullName>
    </submittedName>
</protein>
<evidence type="ECO:0000313" key="3">
    <source>
        <dbReference type="Proteomes" id="UP000222824"/>
    </source>
</evidence>
<sequence length="196" mass="20608">MTPPLRRRRLLAAAVPGLLAGCLVESSADAGSDGGSEDGTGPSADDAGSDTATDGDRESLSGDAESAAEQTDDGNPPGEVGPDGAGLAVTNVDVLSVTDGKYDTTVLAVLTVENAGRFTYGTVELRADAYATRPSSAEREAVGYAYEYTHYPADDRFTDGTRRITVEISFRSRSTRARPDPDWYEVDAAIRRAEPV</sequence>
<name>A0A2G1WI34_9EURY</name>
<feature type="compositionally biased region" description="Low complexity" evidence="1">
    <location>
        <begin position="43"/>
        <end position="52"/>
    </location>
</feature>
<keyword evidence="3" id="KW-1185">Reference proteome</keyword>
<dbReference type="OrthoDB" id="330530at2157"/>